<dbReference type="PROSITE" id="PS51257">
    <property type="entry name" value="PROKAR_LIPOPROTEIN"/>
    <property type="match status" value="1"/>
</dbReference>
<dbReference type="AlphaFoldDB" id="A0A081DAZ0"/>
<accession>A0A081DAZ0</accession>
<dbReference type="EMBL" id="BBLG01000003">
    <property type="protein sequence ID" value="GAK76086.1"/>
    <property type="molecule type" value="Genomic_DNA"/>
</dbReference>
<keyword evidence="1" id="KW-0732">Signal</keyword>
<comment type="caution">
    <text evidence="2">The sequence shown here is derived from an EMBL/GenBank/DDBJ whole genome shotgun (WGS) entry which is preliminary data.</text>
</comment>
<evidence type="ECO:0000313" key="2">
    <source>
        <dbReference type="EMBL" id="GAK76086.1"/>
    </source>
</evidence>
<organism evidence="2 3">
    <name type="scientific">Nonlabens ulvanivorans</name>
    <name type="common">Persicivirga ulvanivorans</name>
    <dbReference type="NCBI Taxonomy" id="906888"/>
    <lineage>
        <taxon>Bacteria</taxon>
        <taxon>Pseudomonadati</taxon>
        <taxon>Bacteroidota</taxon>
        <taxon>Flavobacteriia</taxon>
        <taxon>Flavobacteriales</taxon>
        <taxon>Flavobacteriaceae</taxon>
        <taxon>Nonlabens</taxon>
    </lineage>
</organism>
<evidence type="ECO:0008006" key="4">
    <source>
        <dbReference type="Google" id="ProtNLM"/>
    </source>
</evidence>
<evidence type="ECO:0000313" key="3">
    <source>
        <dbReference type="Proteomes" id="UP000028980"/>
    </source>
</evidence>
<name>A0A081DAZ0_NONUL</name>
<feature type="chain" id="PRO_5001756647" description="Right handed beta helix domain-containing protein" evidence="1">
    <location>
        <begin position="22"/>
        <end position="511"/>
    </location>
</feature>
<reference evidence="2 3" key="1">
    <citation type="journal article" date="2014" name="Genome Announc.">
        <title>Draft Genome Sequences of Marine Flavobacterium Nonlabens Strains NR17, NR24, NR27, NR32, NR33, and Ara13.</title>
        <authorList>
            <person name="Nakanishi M."/>
            <person name="Meirelles P."/>
            <person name="Suzuki R."/>
            <person name="Takatani N."/>
            <person name="Mino S."/>
            <person name="Suda W."/>
            <person name="Oshima K."/>
            <person name="Hattori M."/>
            <person name="Ohkuma M."/>
            <person name="Hosokawa M."/>
            <person name="Miyashita K."/>
            <person name="Thompson F.L."/>
            <person name="Niwa A."/>
            <person name="Sawabe T."/>
            <person name="Sawabe T."/>
        </authorList>
    </citation>
    <scope>NUCLEOTIDE SEQUENCE [LARGE SCALE GENOMIC DNA]</scope>
    <source>
        <strain evidence="3">JCM19296</strain>
    </source>
</reference>
<sequence length="511" mass="55657">MKKYFIIIPSLLLCIIFASCRDDFAFSNSTGDLGFSQDTVFLDTVFTNIGSSTRTFKVYNNSSDDIVIPRVALAQGENSNYRLAVDGVPGRIFENVELLAKDSLFVFVETTIDINDFSSGDEFLYTDTIEFDSGPNQQKVELVTLVQDAIFLFPERDAQGVEETLPIGDPADGINISGFVLDDSELTLTAAKPYVIYGFAAVPANKTLTIEAGARLHFHSGSGIIVANEGSLQVNGLPSITDDLENEVIFEGDRLEPTYADIPGQWGGAIWLTAGSKNNIINNATIKNASVGIIMDSLNTASTGATLQINNTQIYNSSNSGLIGTTAHIEAENLVINNSGQSSLVLRLGGEYNFNNCTIANYWNNSFRQDPTLFISNIIPNTELTEDLINASFTNCIIYGDRDIEYILADDGVSQFNFNFQNSLIKFNDRFDDFVGFANYDFNNASLYNQSVFNVDPIFKDEDNNQLQIDTTGGANGIANPANATVNDILDNPRSITPDAGAYESTDLSAG</sequence>
<feature type="signal peptide" evidence="1">
    <location>
        <begin position="1"/>
        <end position="21"/>
    </location>
</feature>
<dbReference type="Proteomes" id="UP000028980">
    <property type="component" value="Unassembled WGS sequence"/>
</dbReference>
<protein>
    <recommendedName>
        <fullName evidence="4">Right handed beta helix domain-containing protein</fullName>
    </recommendedName>
</protein>
<evidence type="ECO:0000256" key="1">
    <source>
        <dbReference type="SAM" id="SignalP"/>
    </source>
</evidence>
<gene>
    <name evidence="2" type="ORF">JCM19296_1683</name>
</gene>
<proteinExistence type="predicted"/>